<name>L0DF55_SINAD</name>
<dbReference type="EMBL" id="CP003364">
    <property type="protein sequence ID" value="AGA28014.1"/>
    <property type="molecule type" value="Genomic_DNA"/>
</dbReference>
<dbReference type="eggNOG" id="COG3356">
    <property type="taxonomic scope" value="Bacteria"/>
</dbReference>
<organism evidence="1 2">
    <name type="scientific">Singulisphaera acidiphila (strain ATCC BAA-1392 / DSM 18658 / VKM B-2454 / MOB10)</name>
    <dbReference type="NCBI Taxonomy" id="886293"/>
    <lineage>
        <taxon>Bacteria</taxon>
        <taxon>Pseudomonadati</taxon>
        <taxon>Planctomycetota</taxon>
        <taxon>Planctomycetia</taxon>
        <taxon>Isosphaerales</taxon>
        <taxon>Isosphaeraceae</taxon>
        <taxon>Singulisphaera</taxon>
    </lineage>
</organism>
<dbReference type="KEGG" id="saci:Sinac_3781"/>
<evidence type="ECO:0008006" key="3">
    <source>
        <dbReference type="Google" id="ProtNLM"/>
    </source>
</evidence>
<reference evidence="1 2" key="1">
    <citation type="submission" date="2012-02" db="EMBL/GenBank/DDBJ databases">
        <title>Complete sequence of chromosome of Singulisphaera acidiphila DSM 18658.</title>
        <authorList>
            <consortium name="US DOE Joint Genome Institute (JGI-PGF)"/>
            <person name="Lucas S."/>
            <person name="Copeland A."/>
            <person name="Lapidus A."/>
            <person name="Glavina del Rio T."/>
            <person name="Dalin E."/>
            <person name="Tice H."/>
            <person name="Bruce D."/>
            <person name="Goodwin L."/>
            <person name="Pitluck S."/>
            <person name="Peters L."/>
            <person name="Ovchinnikova G."/>
            <person name="Chertkov O."/>
            <person name="Kyrpides N."/>
            <person name="Mavromatis K."/>
            <person name="Ivanova N."/>
            <person name="Brettin T."/>
            <person name="Detter J.C."/>
            <person name="Han C."/>
            <person name="Larimer F."/>
            <person name="Land M."/>
            <person name="Hauser L."/>
            <person name="Markowitz V."/>
            <person name="Cheng J.-F."/>
            <person name="Hugenholtz P."/>
            <person name="Woyke T."/>
            <person name="Wu D."/>
            <person name="Tindall B."/>
            <person name="Pomrenke H."/>
            <person name="Brambilla E."/>
            <person name="Klenk H.-P."/>
            <person name="Eisen J.A."/>
        </authorList>
    </citation>
    <scope>NUCLEOTIDE SEQUENCE [LARGE SCALE GENOMIC DNA]</scope>
    <source>
        <strain evidence="2">ATCC BAA-1392 / DSM 18658 / VKM B-2454 / MOB10</strain>
    </source>
</reference>
<dbReference type="Proteomes" id="UP000010798">
    <property type="component" value="Chromosome"/>
</dbReference>
<dbReference type="HOGENOM" id="CLU_030011_5_0_0"/>
<dbReference type="AlphaFoldDB" id="L0DF55"/>
<evidence type="ECO:0000313" key="1">
    <source>
        <dbReference type="EMBL" id="AGA28014.1"/>
    </source>
</evidence>
<gene>
    <name evidence="1" type="ordered locus">Sinac_3781</name>
</gene>
<dbReference type="RefSeq" id="WP_015247153.1">
    <property type="nucleotide sequence ID" value="NC_019892.1"/>
</dbReference>
<protein>
    <recommendedName>
        <fullName evidence="3">Neutral/alkaline non-lysosomal ceramidase</fullName>
    </recommendedName>
</protein>
<evidence type="ECO:0000313" key="2">
    <source>
        <dbReference type="Proteomes" id="UP000010798"/>
    </source>
</evidence>
<proteinExistence type="predicted"/>
<accession>L0DF55</accession>
<sequence length="521" mass="56991">MMAAFEINGLLRKSRRQVCHRIPLAILMATLGGLGFLPTGAAVAAQLRAGVAKVDITNREAGPVNDPLYVKALVLKDDATTAVIITVDAVAIGEIGHIKNDYLAKVRSRLEKELSIKPESVLVNASHCHGIVCGDVDQRTFQAVKEATENLVPVNVGAGVGHENRIMENRRLKLKNGKEIDVRHAYSVPPDDVVAEVGPVDPEIGILRLDRNDGQTLAVVYNFACHPIQGVPSGGNTADLTGFASRVIEDNLSEGTIALFLQGCGGDINPVAYKDVNSPRNAEPLGNMLGLSTLQALRKVQSKKDDRLKVIQETVRLPRADVAERILSMEAEQQKMLQSLQGTSLNLKTFIPLAVKYNLSSEFPSYSSHRYLLEKMLKRDDLVKLDAENRSNMKAYIDNIYVMEQLTRTQTNLALLRKHQADNVAAGSQTIDVEMVGVRVGEFVLVTFPGELTVQIGLNLKKKAPHDLAFVAGYTNGYIYYAPTAEQLRNVGGAQEDSDCILAPAWQQIFEERALALLKKL</sequence>
<keyword evidence="2" id="KW-1185">Reference proteome</keyword>
<dbReference type="STRING" id="886293.Sinac_3781"/>